<protein>
    <submittedName>
        <fullName evidence="2">Glucose 1-dehydrogenase</fullName>
    </submittedName>
</protein>
<reference evidence="2" key="1">
    <citation type="submission" date="2015-07" db="EMBL/GenBank/DDBJ databases">
        <title>Transcriptome Assembly of Anthurium amnicola.</title>
        <authorList>
            <person name="Suzuki J."/>
        </authorList>
    </citation>
    <scope>NUCLEOTIDE SEQUENCE</scope>
</reference>
<dbReference type="InterPro" id="IPR057326">
    <property type="entry name" value="KR_dom"/>
</dbReference>
<evidence type="ECO:0000259" key="1">
    <source>
        <dbReference type="SMART" id="SM00822"/>
    </source>
</evidence>
<dbReference type="AlphaFoldDB" id="A0A1D1XHA1"/>
<dbReference type="InterPro" id="IPR020904">
    <property type="entry name" value="Sc_DH/Rdtase_CS"/>
</dbReference>
<proteinExistence type="predicted"/>
<dbReference type="SMART" id="SM00822">
    <property type="entry name" value="PKS_KR"/>
    <property type="match status" value="1"/>
</dbReference>
<dbReference type="InterPro" id="IPR036291">
    <property type="entry name" value="NAD(P)-bd_dom_sf"/>
</dbReference>
<evidence type="ECO:0000313" key="2">
    <source>
        <dbReference type="EMBL" id="JAT41774.1"/>
    </source>
</evidence>
<feature type="non-terminal residue" evidence="2">
    <location>
        <position position="1"/>
    </location>
</feature>
<dbReference type="InterPro" id="IPR002347">
    <property type="entry name" value="SDR_fam"/>
</dbReference>
<accession>A0A1D1XHA1</accession>
<dbReference type="SUPFAM" id="SSF51735">
    <property type="entry name" value="NAD(P)-binding Rossmann-fold domains"/>
    <property type="match status" value="1"/>
</dbReference>
<dbReference type="PROSITE" id="PS00061">
    <property type="entry name" value="ADH_SHORT"/>
    <property type="match status" value="1"/>
</dbReference>
<dbReference type="PRINTS" id="PR00081">
    <property type="entry name" value="GDHRDH"/>
</dbReference>
<dbReference type="NCBIfam" id="NF005559">
    <property type="entry name" value="PRK07231.1"/>
    <property type="match status" value="1"/>
</dbReference>
<dbReference type="PANTHER" id="PTHR43975">
    <property type="entry name" value="ZGC:101858"/>
    <property type="match status" value="1"/>
</dbReference>
<dbReference type="PRINTS" id="PR00080">
    <property type="entry name" value="SDRFAMILY"/>
</dbReference>
<organism evidence="2">
    <name type="scientific">Anthurium amnicola</name>
    <dbReference type="NCBI Taxonomy" id="1678845"/>
    <lineage>
        <taxon>Eukaryota</taxon>
        <taxon>Viridiplantae</taxon>
        <taxon>Streptophyta</taxon>
        <taxon>Embryophyta</taxon>
        <taxon>Tracheophyta</taxon>
        <taxon>Spermatophyta</taxon>
        <taxon>Magnoliopsida</taxon>
        <taxon>Liliopsida</taxon>
        <taxon>Araceae</taxon>
        <taxon>Pothoideae</taxon>
        <taxon>Potheae</taxon>
        <taxon>Anthurium</taxon>
    </lineage>
</organism>
<dbReference type="Gene3D" id="3.40.50.720">
    <property type="entry name" value="NAD(P)-binding Rossmann-like Domain"/>
    <property type="match status" value="1"/>
</dbReference>
<dbReference type="Pfam" id="PF13561">
    <property type="entry name" value="adh_short_C2"/>
    <property type="match status" value="1"/>
</dbReference>
<dbReference type="PANTHER" id="PTHR43975:SF2">
    <property type="entry name" value="EG:BACR7A4.14 PROTEIN-RELATED"/>
    <property type="match status" value="1"/>
</dbReference>
<dbReference type="EMBL" id="GDJX01026162">
    <property type="protein sequence ID" value="JAT41774.1"/>
    <property type="molecule type" value="Transcribed_RNA"/>
</dbReference>
<gene>
    <name evidence="2" type="primary">gdh_2</name>
    <name evidence="2" type="ORF">g.51685</name>
</gene>
<sequence length="287" mass="30679">LESASQSIACRPPLRRLSALMDSLRGKVVVLTGASSGIGAETALYLAKQGCRLVLNGRNQTNLARVQKGCIECGLKEDQVIAVLGSVENTEDCKRIIKTTVDAFGRLDVLINNAGIEIVGTTDTMLVDDFDRQFDVNVRSVFQLTKFALPHLEASKGNVVNVSSVAATSPMRGTLAYGTSKAAVDHLSRNMAVELGPKGVRVNCVNPGVIVTEFQRRAGMPQDTYTQFLTDVSAAYPLRRVGQPEEVAKAIAFLASDLASFVTGDTLYVDGGHHLGVSICPWGKPSN</sequence>
<feature type="domain" description="Ketoreductase" evidence="1">
    <location>
        <begin position="27"/>
        <end position="208"/>
    </location>
</feature>
<name>A0A1D1XHA1_9ARAE</name>
<dbReference type="FunFam" id="3.40.50.720:FF:000084">
    <property type="entry name" value="Short-chain dehydrogenase reductase"/>
    <property type="match status" value="1"/>
</dbReference>